<proteinExistence type="predicted"/>
<dbReference type="Proteomes" id="UP001339911">
    <property type="component" value="Unassembled WGS sequence"/>
</dbReference>
<feature type="transmembrane region" description="Helical" evidence="5">
    <location>
        <begin position="124"/>
        <end position="147"/>
    </location>
</feature>
<feature type="transmembrane region" description="Helical" evidence="5">
    <location>
        <begin position="93"/>
        <end position="112"/>
    </location>
</feature>
<comment type="subcellular location">
    <subcellularLocation>
        <location evidence="1">Membrane</location>
        <topology evidence="1">Multi-pass membrane protein</topology>
    </subcellularLocation>
</comment>
<feature type="transmembrane region" description="Helical" evidence="5">
    <location>
        <begin position="31"/>
        <end position="48"/>
    </location>
</feature>
<evidence type="ECO:0000256" key="3">
    <source>
        <dbReference type="ARBA" id="ARBA00022989"/>
    </source>
</evidence>
<keyword evidence="4 5" id="KW-0472">Membrane</keyword>
<comment type="caution">
    <text evidence="6">The sequence shown here is derived from an EMBL/GenBank/DDBJ whole genome shotgun (WGS) entry which is preliminary data.</text>
</comment>
<dbReference type="PANTHER" id="PTHR36974:SF1">
    <property type="entry name" value="DOXX FAMILY MEMBRANE PROTEIN"/>
    <property type="match status" value="1"/>
</dbReference>
<gene>
    <name evidence="6" type="ORF">V1634_20910</name>
</gene>
<feature type="transmembrane region" description="Helical" evidence="5">
    <location>
        <begin position="68"/>
        <end position="87"/>
    </location>
</feature>
<evidence type="ECO:0000256" key="2">
    <source>
        <dbReference type="ARBA" id="ARBA00022692"/>
    </source>
</evidence>
<dbReference type="PANTHER" id="PTHR36974">
    <property type="entry name" value="MEMBRANE PROTEIN-RELATED"/>
    <property type="match status" value="1"/>
</dbReference>
<keyword evidence="2 5" id="KW-0812">Transmembrane</keyword>
<evidence type="ECO:0000256" key="4">
    <source>
        <dbReference type="ARBA" id="ARBA00023136"/>
    </source>
</evidence>
<dbReference type="InterPro" id="IPR032808">
    <property type="entry name" value="DoxX"/>
</dbReference>
<evidence type="ECO:0000256" key="1">
    <source>
        <dbReference type="ARBA" id="ARBA00004141"/>
    </source>
</evidence>
<dbReference type="EMBL" id="JAZGQL010000016">
    <property type="protein sequence ID" value="MEE6309300.1"/>
    <property type="molecule type" value="Genomic_DNA"/>
</dbReference>
<sequence>MAPLIALIAGSLVARLAGLLGVDALDGWQPALRIGLALMFLLTGYAHFAPSHRRDLIAMVPPVLPRAALLVTATGVLELAGTVGLLVPASARWTAAGLALLMVAMFPANVYAARRKLTLAGRPVTPLGIRTAEQVLFVGAALLVLLLPD</sequence>
<evidence type="ECO:0000313" key="7">
    <source>
        <dbReference type="Proteomes" id="UP001339911"/>
    </source>
</evidence>
<evidence type="ECO:0000313" key="6">
    <source>
        <dbReference type="EMBL" id="MEE6309300.1"/>
    </source>
</evidence>
<evidence type="ECO:0000256" key="5">
    <source>
        <dbReference type="SAM" id="Phobius"/>
    </source>
</evidence>
<dbReference type="RefSeq" id="WP_331209581.1">
    <property type="nucleotide sequence ID" value="NZ_JAZGQL010000016.1"/>
</dbReference>
<protein>
    <submittedName>
        <fullName evidence="6">MauE/DoxX family redox-associated membrane protein</fullName>
    </submittedName>
</protein>
<name>A0ABU7SHB7_9ACTN</name>
<dbReference type="Pfam" id="PF13564">
    <property type="entry name" value="DoxX_2"/>
    <property type="match status" value="1"/>
</dbReference>
<reference evidence="6 7" key="1">
    <citation type="submission" date="2024-01" db="EMBL/GenBank/DDBJ databases">
        <title>Genome insights into Plantactinospora veratri sp. nov.</title>
        <authorList>
            <person name="Wang L."/>
        </authorList>
    </citation>
    <scope>NUCLEOTIDE SEQUENCE [LARGE SCALE GENOMIC DNA]</scope>
    <source>
        <strain evidence="6 7">NEAU-FHS4</strain>
    </source>
</reference>
<keyword evidence="7" id="KW-1185">Reference proteome</keyword>
<accession>A0ABU7SHB7</accession>
<keyword evidence="3 5" id="KW-1133">Transmembrane helix</keyword>
<organism evidence="6 7">
    <name type="scientific">Plantactinospora veratri</name>
    <dbReference type="NCBI Taxonomy" id="1436122"/>
    <lineage>
        <taxon>Bacteria</taxon>
        <taxon>Bacillati</taxon>
        <taxon>Actinomycetota</taxon>
        <taxon>Actinomycetes</taxon>
        <taxon>Micromonosporales</taxon>
        <taxon>Micromonosporaceae</taxon>
        <taxon>Plantactinospora</taxon>
    </lineage>
</organism>